<evidence type="ECO:0008006" key="3">
    <source>
        <dbReference type="Google" id="ProtNLM"/>
    </source>
</evidence>
<dbReference type="AlphaFoldDB" id="A0A927C506"/>
<proteinExistence type="predicted"/>
<evidence type="ECO:0000313" key="2">
    <source>
        <dbReference type="Proteomes" id="UP000610558"/>
    </source>
</evidence>
<comment type="caution">
    <text evidence="1">The sequence shown here is derived from an EMBL/GenBank/DDBJ whole genome shotgun (WGS) entry which is preliminary data.</text>
</comment>
<organism evidence="1 2">
    <name type="scientific">Spongiibacter pelagi</name>
    <dbReference type="NCBI Taxonomy" id="2760804"/>
    <lineage>
        <taxon>Bacteria</taxon>
        <taxon>Pseudomonadati</taxon>
        <taxon>Pseudomonadota</taxon>
        <taxon>Gammaproteobacteria</taxon>
        <taxon>Cellvibrionales</taxon>
        <taxon>Spongiibacteraceae</taxon>
        <taxon>Spongiibacter</taxon>
    </lineage>
</organism>
<dbReference type="RefSeq" id="WP_190766160.1">
    <property type="nucleotide sequence ID" value="NZ_JACXLD010000008.1"/>
</dbReference>
<gene>
    <name evidence="1" type="ORF">IB286_12720</name>
</gene>
<protein>
    <recommendedName>
        <fullName evidence="3">Cation transporter</fullName>
    </recommendedName>
</protein>
<evidence type="ECO:0000313" key="1">
    <source>
        <dbReference type="EMBL" id="MBD2859866.1"/>
    </source>
</evidence>
<accession>A0A927C506</accession>
<keyword evidence="2" id="KW-1185">Reference proteome</keyword>
<name>A0A927C506_9GAMM</name>
<dbReference type="Proteomes" id="UP000610558">
    <property type="component" value="Unassembled WGS sequence"/>
</dbReference>
<dbReference type="EMBL" id="JACXLD010000008">
    <property type="protein sequence ID" value="MBD2859866.1"/>
    <property type="molecule type" value="Genomic_DNA"/>
</dbReference>
<reference evidence="1" key="1">
    <citation type="submission" date="2020-09" db="EMBL/GenBank/DDBJ databases">
        <authorList>
            <person name="Yoon J.-W."/>
        </authorList>
    </citation>
    <scope>NUCLEOTIDE SEQUENCE</scope>
    <source>
        <strain evidence="1">KMU-158</strain>
    </source>
</reference>
<sequence length="119" mass="13628">MTTHRFGINPGFLAKHKVKLHKLDPTNASKILAEIDELPWIDQVSLNSKNGQLKMVYEASHHNIDEMIAIIEKHGASISNDFWSRIKLGWQRQIDENIKDNAKHEAACCSKIPPGYRRK</sequence>